<reference evidence="13 14" key="1">
    <citation type="submission" date="2015-08" db="EMBL/GenBank/DDBJ databases">
        <title>Next Generation Sequencing and Analysis of the Genome of Puccinia sorghi L Schw, the Causal Agent of Maize Common Rust.</title>
        <authorList>
            <person name="Rochi L."/>
            <person name="Burguener G."/>
            <person name="Darino M."/>
            <person name="Turjanski A."/>
            <person name="Kreff E."/>
            <person name="Dieguez M.J."/>
            <person name="Sacco F."/>
        </authorList>
    </citation>
    <scope>NUCLEOTIDE SEQUENCE [LARGE SCALE GENOMIC DNA]</scope>
    <source>
        <strain evidence="13 14">RO10H11247</strain>
    </source>
</reference>
<dbReference type="InterPro" id="IPR019786">
    <property type="entry name" value="Zinc_finger_PHD-type_CS"/>
</dbReference>
<keyword evidence="5" id="KW-0479">Metal-binding</keyword>
<comment type="subcellular location">
    <subcellularLocation>
        <location evidence="2">Nucleus</location>
    </subcellularLocation>
</comment>
<dbReference type="Pfam" id="PF00628">
    <property type="entry name" value="PHD"/>
    <property type="match status" value="1"/>
</dbReference>
<evidence type="ECO:0000256" key="6">
    <source>
        <dbReference type="ARBA" id="ARBA00022771"/>
    </source>
</evidence>
<evidence type="ECO:0000259" key="12">
    <source>
        <dbReference type="PROSITE" id="PS51321"/>
    </source>
</evidence>
<evidence type="ECO:0000256" key="7">
    <source>
        <dbReference type="ARBA" id="ARBA00022833"/>
    </source>
</evidence>
<dbReference type="InterPro" id="IPR019787">
    <property type="entry name" value="Znf_PHD-finger"/>
</dbReference>
<feature type="domain" description="TFIIS central" evidence="12">
    <location>
        <begin position="373"/>
        <end position="497"/>
    </location>
</feature>
<dbReference type="Gene3D" id="3.30.40.10">
    <property type="entry name" value="Zinc/RING finger domain, C3HC4 (zinc finger)"/>
    <property type="match status" value="1"/>
</dbReference>
<evidence type="ECO:0000256" key="10">
    <source>
        <dbReference type="SAM" id="MobiDB-lite"/>
    </source>
</evidence>
<dbReference type="CDD" id="cd21538">
    <property type="entry name" value="SPOC_TFIIS"/>
    <property type="match status" value="1"/>
</dbReference>
<feature type="compositionally biased region" description="Polar residues" evidence="10">
    <location>
        <begin position="963"/>
        <end position="982"/>
    </location>
</feature>
<dbReference type="InterPro" id="IPR012921">
    <property type="entry name" value="SPOC_C"/>
</dbReference>
<feature type="region of interest" description="Disordered" evidence="10">
    <location>
        <begin position="1026"/>
        <end position="1066"/>
    </location>
</feature>
<evidence type="ECO:0000256" key="9">
    <source>
        <dbReference type="PROSITE-ProRule" id="PRU00146"/>
    </source>
</evidence>
<feature type="compositionally biased region" description="Low complexity" evidence="10">
    <location>
        <begin position="1040"/>
        <end position="1050"/>
    </location>
</feature>
<name>A0A0L6VM44_9BASI</name>
<dbReference type="PROSITE" id="PS51321">
    <property type="entry name" value="TFIIS_CENTRAL"/>
    <property type="match status" value="1"/>
</dbReference>
<dbReference type="GO" id="GO:0045893">
    <property type="term" value="P:positive regulation of DNA-templated transcription"/>
    <property type="evidence" value="ECO:0007669"/>
    <property type="project" value="TreeGrafter"/>
</dbReference>
<dbReference type="InterPro" id="IPR013083">
    <property type="entry name" value="Znf_RING/FYVE/PHD"/>
</dbReference>
<feature type="compositionally biased region" description="Polar residues" evidence="10">
    <location>
        <begin position="919"/>
        <end position="929"/>
    </location>
</feature>
<keyword evidence="14" id="KW-1185">Reference proteome</keyword>
<sequence>MTRSSRIRKPSQKAREIAEAALLLSSKSAPASSADQSKSPQKQSRQSTRSNQTHNKNNSSARAKVKIGKKKGRATINSNGDVDVEEEAAKRGKQTQRGSRTQKILEKEDEEEEVEGDDHATQNSNETETEEDPDTLYCICLGHDDHTPMIQCEGCDNWFHFSCINLDPTEAQKIEAFYCQLCNASGNGITRKIDEEIVTTQATESTLTLVSNTPDETLDNPPDASPSLDDAPNNLNVENALHLPSPEPVELKPERAPSVPSSHEVVTQVVCDSNNDTLAEAPSRPVVDSTAQPPQPTKTTRRKQRLAEGLSSEGDTSDEDFTGEEIIRTVDKKRKTPTSIDSRPSTQPRISASTPSSTTPSTPTTPVLAVEKTRKACAEQFFKLFEPIFSKNVKQDDGAAMRFSEAVESELFECFGELDAKNQKVPRRQYMTKLRSLLFNLKNNPTFLNSLSSLEVSPKLIVFMSHEDLQTPEQKALAEQVRQRSLQDSVKTLDPVLEPTTSPKADGLILSSLPPSKATEDHVAVDEPTITGKAPCESNQNRENSSSTPFPTPPQGPAPQPRDQPSQSDPLALTKSATTVHLNKPVDRTESASAAAPHPEKPTAKSLTPNLFSSFDLEKVFAAIKSVPPPHAASDNENTAKSQSTGGEVQKDPKDGDSDDSMDLENTPEREIATADGSGVAQADAEKSLPDDYDPFVVANGVDADLEAILHGDQQSSGAQSRLTGPPPTKEAESQSAAATQTTPSVWTGNVMTADAGGFAASAVQVGGRPLSPDGLAWSKLIPTDTMTVVGRLPVKDSTNYLVQSHFAPSRELVLLELGPNLKGPPELPSPERVIQHQQNLIEFFTKKGRHAVVAVHEKVKQAVRDIYLVPLLRQDPLPEFVQLLDDVSIPEATPRARDMMIAVLVLSKGAVPSVWKPTPNNTDSSNGFASAPIHHHHHQAKTQPAQPSTTSSAQSLVGAAQLLSSASNQGRSPAPATSSSYPMPPQHNPASSAPIDPIPLLQSLSSKISSVSSQLAFPLLSQMAPSVPSHTPGPPPGFVPYVQPQQPKAPSIPPPTSSSQAPTLNGLDLSKVDVSALQALLSNQQALKPLINQGQPPSIQPNNRPVNSASSLTTPQNGPQPGGGHEPRHNDRHPALPAQFRPPANLPLNPHFTQQAASSVSLSSSPPPVRHPQQYNPPPPQSGWPAAEHPPKRPLDHYPTHSSSKDKTPRKGLMRMGEVIRTSATPEDPRRRASYQSSPQPSPSNSFQAPPPHHHHPGRSKRNSHEFVAPPRDGGWAGRGRGKKLA</sequence>
<dbReference type="PANTHER" id="PTHR46174">
    <property type="entry name" value="CXXC-TYPE ZINC FINGER PROTEIN 1"/>
    <property type="match status" value="1"/>
</dbReference>
<evidence type="ECO:0000256" key="8">
    <source>
        <dbReference type="ARBA" id="ARBA00023242"/>
    </source>
</evidence>
<feature type="compositionally biased region" description="Polar residues" evidence="10">
    <location>
        <begin position="1093"/>
        <end position="1115"/>
    </location>
</feature>
<evidence type="ECO:0000256" key="3">
    <source>
        <dbReference type="ARBA" id="ARBA00011050"/>
    </source>
</evidence>
<dbReference type="VEuPathDB" id="FungiDB:VP01_143g5"/>
<proteinExistence type="inferred from homology"/>
<dbReference type="PANTHER" id="PTHR46174:SF1">
    <property type="entry name" value="CXXC-TYPE ZINC FINGER PROTEIN 1"/>
    <property type="match status" value="1"/>
</dbReference>
<feature type="compositionally biased region" description="Polar residues" evidence="10">
    <location>
        <begin position="259"/>
        <end position="277"/>
    </location>
</feature>
<comment type="function">
    <text evidence="1">Negative regulator of transcription elongation.</text>
</comment>
<evidence type="ECO:0000256" key="2">
    <source>
        <dbReference type="ARBA" id="ARBA00004123"/>
    </source>
</evidence>
<dbReference type="SUPFAM" id="SSF57903">
    <property type="entry name" value="FYVE/PHD zinc finger"/>
    <property type="match status" value="1"/>
</dbReference>
<feature type="compositionally biased region" description="Basic residues" evidence="10">
    <location>
        <begin position="63"/>
        <end position="73"/>
    </location>
</feature>
<dbReference type="PROSITE" id="PS50016">
    <property type="entry name" value="ZF_PHD_2"/>
    <property type="match status" value="1"/>
</dbReference>
<feature type="compositionally biased region" description="Low complexity" evidence="10">
    <location>
        <begin position="1235"/>
        <end position="1249"/>
    </location>
</feature>
<feature type="compositionally biased region" description="Polar residues" evidence="10">
    <location>
        <begin position="537"/>
        <end position="548"/>
    </location>
</feature>
<feature type="compositionally biased region" description="Low complexity" evidence="10">
    <location>
        <begin position="734"/>
        <end position="743"/>
    </location>
</feature>
<dbReference type="Pfam" id="PF07744">
    <property type="entry name" value="SPOC"/>
    <property type="match status" value="1"/>
</dbReference>
<comment type="similarity">
    <text evidence="3">Belongs to the BYE1 family.</text>
</comment>
<feature type="compositionally biased region" description="Polar residues" evidence="10">
    <location>
        <begin position="635"/>
        <end position="647"/>
    </location>
</feature>
<dbReference type="Pfam" id="PF07500">
    <property type="entry name" value="TFIIS_M"/>
    <property type="match status" value="1"/>
</dbReference>
<feature type="compositionally biased region" description="Polar residues" evidence="10">
    <location>
        <begin position="713"/>
        <end position="723"/>
    </location>
</feature>
<feature type="compositionally biased region" description="Low complexity" evidence="10">
    <location>
        <begin position="353"/>
        <end position="366"/>
    </location>
</feature>
<organism evidence="13 14">
    <name type="scientific">Puccinia sorghi</name>
    <dbReference type="NCBI Taxonomy" id="27349"/>
    <lineage>
        <taxon>Eukaryota</taxon>
        <taxon>Fungi</taxon>
        <taxon>Dikarya</taxon>
        <taxon>Basidiomycota</taxon>
        <taxon>Pucciniomycotina</taxon>
        <taxon>Pucciniomycetes</taxon>
        <taxon>Pucciniales</taxon>
        <taxon>Pucciniaceae</taxon>
        <taxon>Puccinia</taxon>
    </lineage>
</organism>
<dbReference type="GO" id="GO:0006351">
    <property type="term" value="P:DNA-templated transcription"/>
    <property type="evidence" value="ECO:0007669"/>
    <property type="project" value="InterPro"/>
</dbReference>
<dbReference type="InterPro" id="IPR011011">
    <property type="entry name" value="Znf_FYVE_PHD"/>
</dbReference>
<gene>
    <name evidence="13" type="ORF">VP01_143g5</name>
</gene>
<feature type="compositionally biased region" description="Low complexity" evidence="10">
    <location>
        <begin position="219"/>
        <end position="233"/>
    </location>
</feature>
<dbReference type="InterPro" id="IPR036575">
    <property type="entry name" value="TFIIS_cen_dom_sf"/>
</dbReference>
<evidence type="ECO:0000313" key="14">
    <source>
        <dbReference type="Proteomes" id="UP000037035"/>
    </source>
</evidence>
<dbReference type="InterPro" id="IPR001965">
    <property type="entry name" value="Znf_PHD"/>
</dbReference>
<evidence type="ECO:0000256" key="5">
    <source>
        <dbReference type="ARBA" id="ARBA00022723"/>
    </source>
</evidence>
<evidence type="ECO:0000256" key="1">
    <source>
        <dbReference type="ARBA" id="ARBA00002311"/>
    </source>
</evidence>
<feature type="region of interest" description="Disordered" evidence="10">
    <location>
        <begin position="712"/>
        <end position="745"/>
    </location>
</feature>
<feature type="compositionally biased region" description="Basic residues" evidence="10">
    <location>
        <begin position="1253"/>
        <end position="1263"/>
    </location>
</feature>
<dbReference type="GO" id="GO:0008270">
    <property type="term" value="F:zinc ion binding"/>
    <property type="evidence" value="ECO:0007669"/>
    <property type="project" value="UniProtKB-KW"/>
</dbReference>
<feature type="domain" description="PHD-type" evidence="11">
    <location>
        <begin position="135"/>
        <end position="185"/>
    </location>
</feature>
<dbReference type="InterPro" id="IPR037869">
    <property type="entry name" value="Spp1/CFP1"/>
</dbReference>
<keyword evidence="7" id="KW-0862">Zinc</keyword>
<keyword evidence="8" id="KW-0539">Nucleus</keyword>
<feature type="compositionally biased region" description="Polar residues" evidence="10">
    <location>
        <begin position="51"/>
        <end position="61"/>
    </location>
</feature>
<dbReference type="EMBL" id="LAVV01004888">
    <property type="protein sequence ID" value="KNZ61190.1"/>
    <property type="molecule type" value="Genomic_DNA"/>
</dbReference>
<dbReference type="SMART" id="SM00510">
    <property type="entry name" value="TFS2M"/>
    <property type="match status" value="1"/>
</dbReference>
<dbReference type="SUPFAM" id="SSF46942">
    <property type="entry name" value="Elongation factor TFIIS domain 2"/>
    <property type="match status" value="1"/>
</dbReference>
<feature type="region of interest" description="Disordered" evidence="10">
    <location>
        <begin position="626"/>
        <end position="697"/>
    </location>
</feature>
<feature type="region of interest" description="Disordered" evidence="10">
    <location>
        <begin position="1092"/>
        <end position="1287"/>
    </location>
</feature>
<feature type="compositionally biased region" description="Polar residues" evidence="10">
    <location>
        <begin position="942"/>
        <end position="956"/>
    </location>
</feature>
<evidence type="ECO:0000256" key="4">
    <source>
        <dbReference type="ARBA" id="ARBA00021616"/>
    </source>
</evidence>
<feature type="compositionally biased region" description="Pro residues" evidence="10">
    <location>
        <begin position="550"/>
        <end position="562"/>
    </location>
</feature>
<feature type="compositionally biased region" description="Pro residues" evidence="10">
    <location>
        <begin position="1166"/>
        <end position="1183"/>
    </location>
</feature>
<feature type="region of interest" description="Disordered" evidence="10">
    <location>
        <begin position="210"/>
        <end position="366"/>
    </location>
</feature>
<feature type="region of interest" description="Disordered" evidence="10">
    <location>
        <begin position="490"/>
        <end position="609"/>
    </location>
</feature>
<feature type="compositionally biased region" description="Basic and acidic residues" evidence="10">
    <location>
        <begin position="1190"/>
        <end position="1210"/>
    </location>
</feature>
<feature type="compositionally biased region" description="Basic and acidic residues" evidence="10">
    <location>
        <begin position="1126"/>
        <end position="1135"/>
    </location>
</feature>
<keyword evidence="6 9" id="KW-0863">Zinc-finger</keyword>
<dbReference type="Gene3D" id="1.10.472.30">
    <property type="entry name" value="Transcription elongation factor S-II, central domain"/>
    <property type="match status" value="1"/>
</dbReference>
<evidence type="ECO:0000259" key="11">
    <source>
        <dbReference type="PROSITE" id="PS50016"/>
    </source>
</evidence>
<protein>
    <recommendedName>
        <fullName evidence="4">Transcription factor BYE1</fullName>
    </recommendedName>
</protein>
<feature type="compositionally biased region" description="Low complexity" evidence="10">
    <location>
        <begin position="22"/>
        <end position="50"/>
    </location>
</feature>
<accession>A0A0L6VM44</accession>
<feature type="region of interest" description="Disordered" evidence="10">
    <location>
        <begin position="22"/>
        <end position="132"/>
    </location>
</feature>
<dbReference type="OrthoDB" id="436852at2759"/>
<feature type="region of interest" description="Disordered" evidence="10">
    <location>
        <begin position="915"/>
        <end position="997"/>
    </location>
</feature>
<comment type="caution">
    <text evidence="13">The sequence shown here is derived from an EMBL/GenBank/DDBJ whole genome shotgun (WGS) entry which is preliminary data.</text>
</comment>
<feature type="compositionally biased region" description="Polar residues" evidence="10">
    <location>
        <begin position="337"/>
        <end position="352"/>
    </location>
</feature>
<dbReference type="PROSITE" id="PS01359">
    <property type="entry name" value="ZF_PHD_1"/>
    <property type="match status" value="1"/>
</dbReference>
<evidence type="ECO:0000313" key="13">
    <source>
        <dbReference type="EMBL" id="KNZ61190.1"/>
    </source>
</evidence>
<dbReference type="STRING" id="27349.A0A0L6VM44"/>
<dbReference type="Proteomes" id="UP000037035">
    <property type="component" value="Unassembled WGS sequence"/>
</dbReference>
<feature type="compositionally biased region" description="Acidic residues" evidence="10">
    <location>
        <begin position="107"/>
        <end position="116"/>
    </location>
</feature>
<dbReference type="GO" id="GO:0048188">
    <property type="term" value="C:Set1C/COMPASS complex"/>
    <property type="evidence" value="ECO:0007669"/>
    <property type="project" value="InterPro"/>
</dbReference>
<dbReference type="SMART" id="SM00249">
    <property type="entry name" value="PHD"/>
    <property type="match status" value="1"/>
</dbReference>
<dbReference type="InterPro" id="IPR003618">
    <property type="entry name" value="TFIIS_cen_dom"/>
</dbReference>